<dbReference type="InParanoid" id="A0A1E7FKS1"/>
<feature type="region of interest" description="Disordered" evidence="1">
    <location>
        <begin position="1"/>
        <end position="24"/>
    </location>
</feature>
<organism evidence="2 3">
    <name type="scientific">Fragilariopsis cylindrus CCMP1102</name>
    <dbReference type="NCBI Taxonomy" id="635003"/>
    <lineage>
        <taxon>Eukaryota</taxon>
        <taxon>Sar</taxon>
        <taxon>Stramenopiles</taxon>
        <taxon>Ochrophyta</taxon>
        <taxon>Bacillariophyta</taxon>
        <taxon>Bacillariophyceae</taxon>
        <taxon>Bacillariophycidae</taxon>
        <taxon>Bacillariales</taxon>
        <taxon>Bacillariaceae</taxon>
        <taxon>Fragilariopsis</taxon>
    </lineage>
</organism>
<keyword evidence="3" id="KW-1185">Reference proteome</keyword>
<proteinExistence type="predicted"/>
<dbReference type="AlphaFoldDB" id="A0A1E7FKS1"/>
<feature type="region of interest" description="Disordered" evidence="1">
    <location>
        <begin position="160"/>
        <end position="251"/>
    </location>
</feature>
<evidence type="ECO:0000256" key="1">
    <source>
        <dbReference type="SAM" id="MobiDB-lite"/>
    </source>
</evidence>
<feature type="compositionally biased region" description="Basic and acidic residues" evidence="1">
    <location>
        <begin position="1"/>
        <end position="10"/>
    </location>
</feature>
<feature type="compositionally biased region" description="Polar residues" evidence="1">
    <location>
        <begin position="201"/>
        <end position="214"/>
    </location>
</feature>
<dbReference type="Proteomes" id="UP000095751">
    <property type="component" value="Unassembled WGS sequence"/>
</dbReference>
<dbReference type="EMBL" id="KV784356">
    <property type="protein sequence ID" value="OEU18727.1"/>
    <property type="molecule type" value="Genomic_DNA"/>
</dbReference>
<gene>
    <name evidence="2" type="ORF">FRACYDRAFT_237006</name>
</gene>
<protein>
    <submittedName>
        <fullName evidence="2">Uncharacterized protein</fullName>
    </submittedName>
</protein>
<evidence type="ECO:0000313" key="3">
    <source>
        <dbReference type="Proteomes" id="UP000095751"/>
    </source>
</evidence>
<accession>A0A1E7FKS1</accession>
<feature type="compositionally biased region" description="Acidic residues" evidence="1">
    <location>
        <begin position="236"/>
        <end position="251"/>
    </location>
</feature>
<evidence type="ECO:0000313" key="2">
    <source>
        <dbReference type="EMBL" id="OEU18727.1"/>
    </source>
</evidence>
<reference evidence="2 3" key="1">
    <citation type="submission" date="2016-09" db="EMBL/GenBank/DDBJ databases">
        <title>Extensive genetic diversity and differential bi-allelic expression allows diatom success in the polar Southern Ocean.</title>
        <authorList>
            <consortium name="DOE Joint Genome Institute"/>
            <person name="Mock T."/>
            <person name="Otillar R.P."/>
            <person name="Strauss J."/>
            <person name="Dupont C."/>
            <person name="Frickenhaus S."/>
            <person name="Maumus F."/>
            <person name="Mcmullan M."/>
            <person name="Sanges R."/>
            <person name="Schmutz J."/>
            <person name="Toseland A."/>
            <person name="Valas R."/>
            <person name="Veluchamy A."/>
            <person name="Ward B.J."/>
            <person name="Allen A."/>
            <person name="Barry K."/>
            <person name="Falciatore A."/>
            <person name="Ferrante M."/>
            <person name="Fortunato A.E."/>
            <person name="Gloeckner G."/>
            <person name="Gruber A."/>
            <person name="Hipkin R."/>
            <person name="Janech M."/>
            <person name="Kroth P."/>
            <person name="Leese F."/>
            <person name="Lindquist E."/>
            <person name="Lyon B.R."/>
            <person name="Martin J."/>
            <person name="Mayer C."/>
            <person name="Parker M."/>
            <person name="Quesneville H."/>
            <person name="Raymond J."/>
            <person name="Uhlig C."/>
            <person name="Valentin K.U."/>
            <person name="Worden A.Z."/>
            <person name="Armbrust E.V."/>
            <person name="Bowler C."/>
            <person name="Green B."/>
            <person name="Moulton V."/>
            <person name="Van Oosterhout C."/>
            <person name="Grigoriev I."/>
        </authorList>
    </citation>
    <scope>NUCLEOTIDE SEQUENCE [LARGE SCALE GENOMIC DNA]</scope>
    <source>
        <strain evidence="2 3">CCMP1102</strain>
    </source>
</reference>
<dbReference type="KEGG" id="fcy:FRACYDRAFT_237006"/>
<sequence length="251" mass="28692">MSKDNSRSLDNDSPLQELQLNSNKNNLTSTTSDCYYVRSHFRNRSKSVASSSSKSTIAQHLMDPATFRLILDTQKQNLADAKERGKQNKSTMLHKNEWKHFFSTKKKKRRVKALFVWQVKKNKQHKAEMEFIKSIHDLKIPMDTDQYKVSVTKKALVSDSYVDSRPETALETSMDVDSDSDSEPNHDSDSDSEPEGDDSMTIASLMNPTNSSIDSLKPKYDEQQTQLESPTQLFQDSDESSDDEGEFLFEE</sequence>
<name>A0A1E7FKS1_9STRA</name>